<sequence length="56" mass="6421">HYYYDETDDYESFGEYMTGTGMQFTTIPEPTTIILLGSLATGLFGMAGIRKRFTRR</sequence>
<proteinExistence type="predicted"/>
<keyword evidence="1" id="KW-0812">Transmembrane</keyword>
<feature type="transmembrane region" description="Helical" evidence="1">
    <location>
        <begin position="31"/>
        <end position="49"/>
    </location>
</feature>
<evidence type="ECO:0000256" key="1">
    <source>
        <dbReference type="SAM" id="Phobius"/>
    </source>
</evidence>
<feature type="non-terminal residue" evidence="3">
    <location>
        <position position="1"/>
    </location>
</feature>
<dbReference type="AlphaFoldDB" id="X0VYH5"/>
<dbReference type="InterPro" id="IPR013424">
    <property type="entry name" value="Ice-binding_C"/>
</dbReference>
<accession>X0VYH5</accession>
<keyword evidence="1" id="KW-0472">Membrane</keyword>
<dbReference type="NCBIfam" id="TIGR02595">
    <property type="entry name" value="PEP_CTERM"/>
    <property type="match status" value="1"/>
</dbReference>
<dbReference type="EMBL" id="BARS01030062">
    <property type="protein sequence ID" value="GAG17473.1"/>
    <property type="molecule type" value="Genomic_DNA"/>
</dbReference>
<name>X0VYH5_9ZZZZ</name>
<gene>
    <name evidence="3" type="ORF">S01H1_46919</name>
</gene>
<feature type="domain" description="Ice-binding protein C-terminal" evidence="2">
    <location>
        <begin position="26"/>
        <end position="52"/>
    </location>
</feature>
<dbReference type="Pfam" id="PF07589">
    <property type="entry name" value="PEP-CTERM"/>
    <property type="match status" value="1"/>
</dbReference>
<evidence type="ECO:0000259" key="2">
    <source>
        <dbReference type="Pfam" id="PF07589"/>
    </source>
</evidence>
<comment type="caution">
    <text evidence="3">The sequence shown here is derived from an EMBL/GenBank/DDBJ whole genome shotgun (WGS) entry which is preliminary data.</text>
</comment>
<keyword evidence="1" id="KW-1133">Transmembrane helix</keyword>
<reference evidence="3" key="1">
    <citation type="journal article" date="2014" name="Front. Microbiol.">
        <title>High frequency of phylogenetically diverse reductive dehalogenase-homologous genes in deep subseafloor sedimentary metagenomes.</title>
        <authorList>
            <person name="Kawai M."/>
            <person name="Futagami T."/>
            <person name="Toyoda A."/>
            <person name="Takaki Y."/>
            <person name="Nishi S."/>
            <person name="Hori S."/>
            <person name="Arai W."/>
            <person name="Tsubouchi T."/>
            <person name="Morono Y."/>
            <person name="Uchiyama I."/>
            <person name="Ito T."/>
            <person name="Fujiyama A."/>
            <person name="Inagaki F."/>
            <person name="Takami H."/>
        </authorList>
    </citation>
    <scope>NUCLEOTIDE SEQUENCE</scope>
    <source>
        <strain evidence="3">Expedition CK06-06</strain>
    </source>
</reference>
<organism evidence="3">
    <name type="scientific">marine sediment metagenome</name>
    <dbReference type="NCBI Taxonomy" id="412755"/>
    <lineage>
        <taxon>unclassified sequences</taxon>
        <taxon>metagenomes</taxon>
        <taxon>ecological metagenomes</taxon>
    </lineage>
</organism>
<evidence type="ECO:0000313" key="3">
    <source>
        <dbReference type="EMBL" id="GAG17473.1"/>
    </source>
</evidence>
<protein>
    <recommendedName>
        <fullName evidence="2">Ice-binding protein C-terminal domain-containing protein</fullName>
    </recommendedName>
</protein>